<protein>
    <submittedName>
        <fullName evidence="1">Uncharacterized protein</fullName>
    </submittedName>
</protein>
<feature type="non-terminal residue" evidence="1">
    <location>
        <position position="59"/>
    </location>
</feature>
<reference evidence="1" key="1">
    <citation type="journal article" date="2023" name="IScience">
        <title>Live-bearing cockroach genome reveals convergent evolutionary mechanisms linked to viviparity in insects and beyond.</title>
        <authorList>
            <person name="Fouks B."/>
            <person name="Harrison M.C."/>
            <person name="Mikhailova A.A."/>
            <person name="Marchal E."/>
            <person name="English S."/>
            <person name="Carruthers M."/>
            <person name="Jennings E.C."/>
            <person name="Chiamaka E.L."/>
            <person name="Frigard R.A."/>
            <person name="Pippel M."/>
            <person name="Attardo G.M."/>
            <person name="Benoit J.B."/>
            <person name="Bornberg-Bauer E."/>
            <person name="Tobe S.S."/>
        </authorList>
    </citation>
    <scope>NUCLEOTIDE SEQUENCE</scope>
    <source>
        <tissue evidence="1">Testes</tissue>
    </source>
</reference>
<feature type="non-terminal residue" evidence="1">
    <location>
        <position position="1"/>
    </location>
</feature>
<gene>
    <name evidence="1" type="ORF">L9F63_002874</name>
</gene>
<evidence type="ECO:0000313" key="2">
    <source>
        <dbReference type="Proteomes" id="UP001233999"/>
    </source>
</evidence>
<dbReference type="AlphaFoldDB" id="A0AAD7ZT14"/>
<sequence length="59" mass="6729">VYLLTFMNSRIDIPKEGAVSHILLHLINCVETKIQINVTEETWDLNPRSPACACVKYLN</sequence>
<organism evidence="1 2">
    <name type="scientific">Diploptera punctata</name>
    <name type="common">Pacific beetle cockroach</name>
    <dbReference type="NCBI Taxonomy" id="6984"/>
    <lineage>
        <taxon>Eukaryota</taxon>
        <taxon>Metazoa</taxon>
        <taxon>Ecdysozoa</taxon>
        <taxon>Arthropoda</taxon>
        <taxon>Hexapoda</taxon>
        <taxon>Insecta</taxon>
        <taxon>Pterygota</taxon>
        <taxon>Neoptera</taxon>
        <taxon>Polyneoptera</taxon>
        <taxon>Dictyoptera</taxon>
        <taxon>Blattodea</taxon>
        <taxon>Blaberoidea</taxon>
        <taxon>Blaberidae</taxon>
        <taxon>Diplopterinae</taxon>
        <taxon>Diploptera</taxon>
    </lineage>
</organism>
<comment type="caution">
    <text evidence="1">The sequence shown here is derived from an EMBL/GenBank/DDBJ whole genome shotgun (WGS) entry which is preliminary data.</text>
</comment>
<proteinExistence type="predicted"/>
<name>A0AAD7ZT14_DIPPU</name>
<keyword evidence="2" id="KW-1185">Reference proteome</keyword>
<reference evidence="1" key="2">
    <citation type="submission" date="2023-05" db="EMBL/GenBank/DDBJ databases">
        <authorList>
            <person name="Fouks B."/>
        </authorList>
    </citation>
    <scope>NUCLEOTIDE SEQUENCE</scope>
    <source>
        <strain evidence="1">Stay&amp;Tobe</strain>
        <tissue evidence="1">Testes</tissue>
    </source>
</reference>
<dbReference type="EMBL" id="JASPKZ010007283">
    <property type="protein sequence ID" value="KAJ9585338.1"/>
    <property type="molecule type" value="Genomic_DNA"/>
</dbReference>
<dbReference type="Proteomes" id="UP001233999">
    <property type="component" value="Unassembled WGS sequence"/>
</dbReference>
<evidence type="ECO:0000313" key="1">
    <source>
        <dbReference type="EMBL" id="KAJ9585338.1"/>
    </source>
</evidence>
<accession>A0AAD7ZT14</accession>